<dbReference type="Proteomes" id="UP000266673">
    <property type="component" value="Unassembled WGS sequence"/>
</dbReference>
<dbReference type="PANTHER" id="PTHR43547:SF2">
    <property type="entry name" value="HYBRID SIGNAL TRANSDUCTION HISTIDINE KINASE C"/>
    <property type="match status" value="1"/>
</dbReference>
<dbReference type="PANTHER" id="PTHR43547">
    <property type="entry name" value="TWO-COMPONENT HISTIDINE KINASE"/>
    <property type="match status" value="1"/>
</dbReference>
<dbReference type="SMART" id="SM00388">
    <property type="entry name" value="HisKA"/>
    <property type="match status" value="1"/>
</dbReference>
<protein>
    <recommendedName>
        <fullName evidence="2">Signal transduction histidine kinase dimerisation/phosphoacceptor domain-containing protein</fullName>
    </recommendedName>
</protein>
<dbReference type="Gene3D" id="1.10.287.130">
    <property type="match status" value="1"/>
</dbReference>
<dbReference type="Pfam" id="PF00512">
    <property type="entry name" value="HisKA"/>
    <property type="match status" value="1"/>
</dbReference>
<feature type="domain" description="Signal transduction histidine kinase dimerisation/phosphoacceptor" evidence="2">
    <location>
        <begin position="238"/>
        <end position="304"/>
    </location>
</feature>
<dbReference type="SUPFAM" id="SSF47384">
    <property type="entry name" value="Homodimeric domain of signal transducing histidine kinase"/>
    <property type="match status" value="1"/>
</dbReference>
<name>A0A397UUJ6_9GLOM</name>
<dbReference type="AlphaFoldDB" id="A0A397UUJ6"/>
<comment type="caution">
    <text evidence="3">The sequence shown here is derived from an EMBL/GenBank/DDBJ whole genome shotgun (WGS) entry which is preliminary data.</text>
</comment>
<gene>
    <name evidence="3" type="ORF">C2G38_2198949</name>
</gene>
<keyword evidence="4" id="KW-1185">Reference proteome</keyword>
<evidence type="ECO:0000313" key="4">
    <source>
        <dbReference type="Proteomes" id="UP000266673"/>
    </source>
</evidence>
<organism evidence="3 4">
    <name type="scientific">Gigaspora rosea</name>
    <dbReference type="NCBI Taxonomy" id="44941"/>
    <lineage>
        <taxon>Eukaryota</taxon>
        <taxon>Fungi</taxon>
        <taxon>Fungi incertae sedis</taxon>
        <taxon>Mucoromycota</taxon>
        <taxon>Glomeromycotina</taxon>
        <taxon>Glomeromycetes</taxon>
        <taxon>Diversisporales</taxon>
        <taxon>Gigasporaceae</taxon>
        <taxon>Gigaspora</taxon>
    </lineage>
</organism>
<dbReference type="CDD" id="cd00082">
    <property type="entry name" value="HisKA"/>
    <property type="match status" value="1"/>
</dbReference>
<evidence type="ECO:0000259" key="2">
    <source>
        <dbReference type="SMART" id="SM00388"/>
    </source>
</evidence>
<reference evidence="3 4" key="1">
    <citation type="submission" date="2018-06" db="EMBL/GenBank/DDBJ databases">
        <title>Comparative genomics reveals the genomic features of Rhizophagus irregularis, R. cerebriforme, R. diaphanum and Gigaspora rosea, and their symbiotic lifestyle signature.</title>
        <authorList>
            <person name="Morin E."/>
            <person name="San Clemente H."/>
            <person name="Chen E.C.H."/>
            <person name="De La Providencia I."/>
            <person name="Hainaut M."/>
            <person name="Kuo A."/>
            <person name="Kohler A."/>
            <person name="Murat C."/>
            <person name="Tang N."/>
            <person name="Roy S."/>
            <person name="Loubradou J."/>
            <person name="Henrissat B."/>
            <person name="Grigoriev I.V."/>
            <person name="Corradi N."/>
            <person name="Roux C."/>
            <person name="Martin F.M."/>
        </authorList>
    </citation>
    <scope>NUCLEOTIDE SEQUENCE [LARGE SCALE GENOMIC DNA]</scope>
    <source>
        <strain evidence="3 4">DAOM 194757</strain>
    </source>
</reference>
<dbReference type="InterPro" id="IPR036097">
    <property type="entry name" value="HisK_dim/P_sf"/>
</dbReference>
<evidence type="ECO:0000313" key="3">
    <source>
        <dbReference type="EMBL" id="RIB13048.1"/>
    </source>
</evidence>
<dbReference type="GO" id="GO:0000155">
    <property type="term" value="F:phosphorelay sensor kinase activity"/>
    <property type="evidence" value="ECO:0007669"/>
    <property type="project" value="InterPro"/>
</dbReference>
<sequence>MNKDGAISLVDINQVTGESHPGLAVRFRERWEETSAGGDVNQKINFRRPKEEMYNDFSFNPIYKLDGTVWSVMVATYLLTCLHFLRCRILELACQIIMKSLQNNQDIPYALIYLVENNKDLKTGINSLVARLVATTFDKVCKEEFIHEKLKRHIPDYFPKTHEIIDLIKASDQDYDAYIEVKYATSTYSFLRSVLICGINLLRKLDDEYMEFYKNFDPWNVNRRRKRRAKILTDLNFQKDMFFQSISHKLKTPLTLIFSPLDELINICSQDTQIKSYLQIIQPNTCRLHKLINTLLQIFHATQYNGNINLVNQLSHVRQL</sequence>
<accession>A0A397UUJ6</accession>
<dbReference type="InterPro" id="IPR003661">
    <property type="entry name" value="HisK_dim/P_dom"/>
</dbReference>
<keyword evidence="1" id="KW-0597">Phosphoprotein</keyword>
<proteinExistence type="predicted"/>
<dbReference type="OrthoDB" id="5378913at2759"/>
<evidence type="ECO:0000256" key="1">
    <source>
        <dbReference type="ARBA" id="ARBA00022553"/>
    </source>
</evidence>
<dbReference type="EMBL" id="QKWP01000963">
    <property type="protein sequence ID" value="RIB13048.1"/>
    <property type="molecule type" value="Genomic_DNA"/>
</dbReference>
<dbReference type="STRING" id="44941.A0A397UUJ6"/>